<dbReference type="Proteomes" id="UP001273209">
    <property type="component" value="Unassembled WGS sequence"/>
</dbReference>
<keyword evidence="2" id="KW-0812">Transmembrane</keyword>
<proteinExistence type="predicted"/>
<keyword evidence="2" id="KW-0472">Membrane</keyword>
<feature type="compositionally biased region" description="Basic and acidic residues" evidence="1">
    <location>
        <begin position="244"/>
        <end position="255"/>
    </location>
</feature>
<feature type="region of interest" description="Disordered" evidence="1">
    <location>
        <begin position="86"/>
        <end position="194"/>
    </location>
</feature>
<reference evidence="3" key="1">
    <citation type="submission" date="2023-11" db="EMBL/GenBank/DDBJ databases">
        <title>The genome sequences of three competitors of mushroom-forming fungi.</title>
        <authorList>
            <person name="Beijen E."/>
            <person name="Ohm R.A."/>
        </authorList>
    </citation>
    <scope>NUCLEOTIDE SEQUENCE</scope>
    <source>
        <strain evidence="3">CBS 100526</strain>
    </source>
</reference>
<dbReference type="AlphaFoldDB" id="A0AAE1JC74"/>
<sequence length="726" mass="80975">MYSLLTVNQQVSLISVTVTPSTFLAALLVLLVFVSFYLPQLPSLNLPRITLPRFLTAANDDNALPPSPTSPSRQLVLRDQSLTIYRRDRKESSSSSSSSSSFKDRFRKEPKDHYKERDYYAKESDHGRSPRKARRLITGFRDSGKPAVYDEELVRSPPQRGGDRGRSPSGPGRRVRRNGFWRPPSHDALGAMAPMRLAMRNTPFSERDDDDDDDDDLDHDLDNQNDILQRAIRTRLPTGSMSPDKVRSRSPEGHRSGTLRLEAPTPPVLERILESPPPTDNCKLRRAFSLPAAAAAAAAAAACSAWRGPSASACLRLDIRFAVRAEVQQRTEPIETAIAFIRKRYAALTASWTSTLFSLLLAVCSITMFKTLIQEPAPRPVGDLVKVAGIARSFEPLIYYSEHAITQVHDLQATSVAVWDLGETVRTSGMKDASLIVSDLDALSGAMKTLATEMTKFFAVVDGDIDGILNVMDWAKMHLNRLQSAPSPSTLSSAYDNIHNMLSEAHVLEDASGAPTPIGTITTYVFGLSNPQREQRMVQLLFNEFLSVLEESVREELRYSMNLYGLFNSIDQHFLNLARTVARETSAQEELHSDMLASLWVRILGTRAAELRKFEQNRVLLRDVREKTVRNKGILVNHHSKLLSLQTSLEGLRTKLISPLVRGTNATILTLEDQIDSLSGVRDHLSEIRRQQKGKVLETLYASVPSKQQPRSLRLDDGRGDILRDS</sequence>
<comment type="caution">
    <text evidence="3">The sequence shown here is derived from an EMBL/GenBank/DDBJ whole genome shotgun (WGS) entry which is preliminary data.</text>
</comment>
<evidence type="ECO:0000313" key="4">
    <source>
        <dbReference type="Proteomes" id="UP001273209"/>
    </source>
</evidence>
<keyword evidence="4" id="KW-1185">Reference proteome</keyword>
<accession>A0AAE1JC74</accession>
<evidence type="ECO:0000313" key="3">
    <source>
        <dbReference type="EMBL" id="KAK4077123.1"/>
    </source>
</evidence>
<name>A0AAE1JC74_9HYPO</name>
<feature type="compositionally biased region" description="Basic and acidic residues" evidence="1">
    <location>
        <begin position="102"/>
        <end position="128"/>
    </location>
</feature>
<evidence type="ECO:0000256" key="2">
    <source>
        <dbReference type="SAM" id="Phobius"/>
    </source>
</evidence>
<organism evidence="3 4">
    <name type="scientific">Trichoderma aggressivum f. europaeum</name>
    <dbReference type="NCBI Taxonomy" id="173218"/>
    <lineage>
        <taxon>Eukaryota</taxon>
        <taxon>Fungi</taxon>
        <taxon>Dikarya</taxon>
        <taxon>Ascomycota</taxon>
        <taxon>Pezizomycotina</taxon>
        <taxon>Sordariomycetes</taxon>
        <taxon>Hypocreomycetidae</taxon>
        <taxon>Hypocreales</taxon>
        <taxon>Hypocreaceae</taxon>
        <taxon>Trichoderma</taxon>
    </lineage>
</organism>
<dbReference type="EMBL" id="JAWRVG010000012">
    <property type="protein sequence ID" value="KAK4077123.1"/>
    <property type="molecule type" value="Genomic_DNA"/>
</dbReference>
<dbReference type="GeneID" id="87918360"/>
<protein>
    <submittedName>
        <fullName evidence="3">Uncharacterized protein</fullName>
    </submittedName>
</protein>
<feature type="region of interest" description="Disordered" evidence="1">
    <location>
        <begin position="202"/>
        <end position="221"/>
    </location>
</feature>
<feature type="compositionally biased region" description="Acidic residues" evidence="1">
    <location>
        <begin position="207"/>
        <end position="219"/>
    </location>
</feature>
<feature type="region of interest" description="Disordered" evidence="1">
    <location>
        <begin position="235"/>
        <end position="261"/>
    </location>
</feature>
<gene>
    <name evidence="3" type="ORF">Triagg1_4090</name>
</gene>
<feature type="transmembrane region" description="Helical" evidence="2">
    <location>
        <begin position="12"/>
        <end position="38"/>
    </location>
</feature>
<keyword evidence="2" id="KW-1133">Transmembrane helix</keyword>
<evidence type="ECO:0000256" key="1">
    <source>
        <dbReference type="SAM" id="MobiDB-lite"/>
    </source>
</evidence>
<dbReference type="RefSeq" id="XP_062757110.1">
    <property type="nucleotide sequence ID" value="XM_062898455.1"/>
</dbReference>